<dbReference type="Proteomes" id="UP001055879">
    <property type="component" value="Linkage Group LG08"/>
</dbReference>
<organism evidence="1 2">
    <name type="scientific">Arctium lappa</name>
    <name type="common">Greater burdock</name>
    <name type="synonym">Lappa major</name>
    <dbReference type="NCBI Taxonomy" id="4217"/>
    <lineage>
        <taxon>Eukaryota</taxon>
        <taxon>Viridiplantae</taxon>
        <taxon>Streptophyta</taxon>
        <taxon>Embryophyta</taxon>
        <taxon>Tracheophyta</taxon>
        <taxon>Spermatophyta</taxon>
        <taxon>Magnoliopsida</taxon>
        <taxon>eudicotyledons</taxon>
        <taxon>Gunneridae</taxon>
        <taxon>Pentapetalae</taxon>
        <taxon>asterids</taxon>
        <taxon>campanulids</taxon>
        <taxon>Asterales</taxon>
        <taxon>Asteraceae</taxon>
        <taxon>Carduoideae</taxon>
        <taxon>Cardueae</taxon>
        <taxon>Arctiinae</taxon>
        <taxon>Arctium</taxon>
    </lineage>
</organism>
<evidence type="ECO:0000313" key="2">
    <source>
        <dbReference type="Proteomes" id="UP001055879"/>
    </source>
</evidence>
<gene>
    <name evidence="1" type="ORF">L6452_25878</name>
</gene>
<evidence type="ECO:0000313" key="1">
    <source>
        <dbReference type="EMBL" id="KAI3707398.1"/>
    </source>
</evidence>
<reference evidence="1 2" key="2">
    <citation type="journal article" date="2022" name="Mol. Ecol. Resour.">
        <title>The genomes of chicory, endive, great burdock and yacon provide insights into Asteraceae paleo-polyploidization history and plant inulin production.</title>
        <authorList>
            <person name="Fan W."/>
            <person name="Wang S."/>
            <person name="Wang H."/>
            <person name="Wang A."/>
            <person name="Jiang F."/>
            <person name="Liu H."/>
            <person name="Zhao H."/>
            <person name="Xu D."/>
            <person name="Zhang Y."/>
        </authorList>
    </citation>
    <scope>NUCLEOTIDE SEQUENCE [LARGE SCALE GENOMIC DNA]</scope>
    <source>
        <strain evidence="2">cv. Niubang</strain>
    </source>
</reference>
<protein>
    <submittedName>
        <fullName evidence="1">Uncharacterized protein</fullName>
    </submittedName>
</protein>
<accession>A0ACB9AC29</accession>
<reference evidence="2" key="1">
    <citation type="journal article" date="2022" name="Mol. Ecol. Resour.">
        <title>The genomes of chicory, endive, great burdock and yacon provide insights into Asteraceae palaeo-polyploidization history and plant inulin production.</title>
        <authorList>
            <person name="Fan W."/>
            <person name="Wang S."/>
            <person name="Wang H."/>
            <person name="Wang A."/>
            <person name="Jiang F."/>
            <person name="Liu H."/>
            <person name="Zhao H."/>
            <person name="Xu D."/>
            <person name="Zhang Y."/>
        </authorList>
    </citation>
    <scope>NUCLEOTIDE SEQUENCE [LARGE SCALE GENOMIC DNA]</scope>
    <source>
        <strain evidence="2">cv. Niubang</strain>
    </source>
</reference>
<sequence>MGTPQPRDVGYRHGGEALRWLSRPLATWLPHTPPARTSILTRVAPTLTGSTTTITMRRLLDVDLPMIRVGLQLHRSIG</sequence>
<dbReference type="EMBL" id="CM042054">
    <property type="protein sequence ID" value="KAI3707398.1"/>
    <property type="molecule type" value="Genomic_DNA"/>
</dbReference>
<keyword evidence="2" id="KW-1185">Reference proteome</keyword>
<name>A0ACB9AC29_ARCLA</name>
<comment type="caution">
    <text evidence="1">The sequence shown here is derived from an EMBL/GenBank/DDBJ whole genome shotgun (WGS) entry which is preliminary data.</text>
</comment>
<proteinExistence type="predicted"/>